<keyword evidence="3" id="KW-0235">DNA replication</keyword>
<evidence type="ECO:0000256" key="4">
    <source>
        <dbReference type="ARBA" id="ARBA00022723"/>
    </source>
</evidence>
<dbReference type="Pfam" id="PF24882">
    <property type="entry name" value="WHD_ORC2"/>
    <property type="match status" value="1"/>
</dbReference>
<dbReference type="Gene3D" id="3.30.40.10">
    <property type="entry name" value="Zinc/RING finger domain, C3HC4 (zinc finger)"/>
    <property type="match status" value="2"/>
</dbReference>
<keyword evidence="4" id="KW-0479">Metal-binding</keyword>
<dbReference type="GO" id="GO:0005664">
    <property type="term" value="C:nuclear origin of replication recognition complex"/>
    <property type="evidence" value="ECO:0007669"/>
    <property type="project" value="TreeGrafter"/>
</dbReference>
<dbReference type="GO" id="GO:0008270">
    <property type="term" value="F:zinc ion binding"/>
    <property type="evidence" value="ECO:0007669"/>
    <property type="project" value="UniProtKB-KW"/>
</dbReference>
<accession>A0A7S2KUJ0</accession>
<reference evidence="10" key="1">
    <citation type="submission" date="2021-01" db="EMBL/GenBank/DDBJ databases">
        <authorList>
            <person name="Corre E."/>
            <person name="Pelletier E."/>
            <person name="Niang G."/>
            <person name="Scheremetjew M."/>
            <person name="Finn R."/>
            <person name="Kale V."/>
            <person name="Holt S."/>
            <person name="Cochrane G."/>
            <person name="Meng A."/>
            <person name="Brown T."/>
            <person name="Cohen L."/>
        </authorList>
    </citation>
    <scope>NUCLEOTIDE SEQUENCE</scope>
    <source>
        <strain evidence="10">SM1012Den-03</strain>
    </source>
</reference>
<keyword evidence="7" id="KW-0539">Nucleus</keyword>
<dbReference type="InterPro" id="IPR056773">
    <property type="entry name" value="WHD_ORC2"/>
</dbReference>
<evidence type="ECO:0000256" key="8">
    <source>
        <dbReference type="SAM" id="MobiDB-lite"/>
    </source>
</evidence>
<dbReference type="SUPFAM" id="SSF57903">
    <property type="entry name" value="FYVE/PHD zinc finger"/>
    <property type="match status" value="1"/>
</dbReference>
<evidence type="ECO:0000256" key="6">
    <source>
        <dbReference type="ARBA" id="ARBA00022833"/>
    </source>
</evidence>
<feature type="domain" description="Zinc finger PHD-type" evidence="9">
    <location>
        <begin position="299"/>
        <end position="358"/>
    </location>
</feature>
<sequence>MLLDDSSNVQWLFIRCSKARTSMGTPLTSLELCLKILHVIQKTDEDDDIQIPLMEALKDAKQRDLAFIFDLCERAGDLRDDNEFSEETLRAIAADAETYIEEEVSADLSSQTPQNEHYQSDADETINFDEMQAYQLRTRVLGLNMPSFLNLWKYLQQAGWTYNAGIYHIPRGKRRKAKCRKNSSGISAFALMDIDTEASSHILDDSDEGELDEEGPEEFTSSNDLVDYLDEYCMPDYRATPAEVQAQQKLLSTKSKAYQRRNKRLRWELLEVAFKDRLNERTEDDIFNTTSKYGHNNRSCEVCFIGEHPTAPRVACRECRLVVHTKCYRILDYGKGTAGNSKMKRADEKGLFICDVCDNAEGKISATKKETRWIASQSSGYRIHHHPNAICSICDSKSIAGGMIKLEGEEVIQNNKKGSDLEQWVHLFCLGAVLRQTGELSAVRTNIDVAAELREKLGRCKGKEICGLCQKKKGDIVKCRGQCGKYFHSLCIQIDRRNDTNYNSIDHLCSDCCTVDEANISQASEMTDTNRKRRTDETEQYFDKRPNKRQSAVEGEYAITIPTIKKCVSEAQKLQQANLSPSFGTIELSYQTQFKEWSYLLSTKQSILLHGLGSKKTVLSAFGEALSNEGDVLNINGYDEDIDLNQLFNYIDQIFLDGRVSVTTIDNSLRDPSDGLITKAVSIAKKFASMRSRPLFILIHTIDGVGLSDDFSQRSLQALTKSSEKESCRMIRLAASVDNINAAMTLWSPQVEHNFDWAWKLINTYRPFLNELQDGPQTTIAKKKQKITGTHKTGVAVLQVLSSLAPRHTEVLQQLVAIQQANANNLTPYADLKQACVQKMITSSDTLLRNILNELSDHNIIYSEKDEDGNECLYVPSQLPLNDIVNFKRST</sequence>
<evidence type="ECO:0000313" key="10">
    <source>
        <dbReference type="EMBL" id="CAD9587117.1"/>
    </source>
</evidence>
<dbReference type="AlphaFoldDB" id="A0A7S2KUJ0"/>
<dbReference type="CDD" id="cd15489">
    <property type="entry name" value="PHD_SF"/>
    <property type="match status" value="1"/>
</dbReference>
<feature type="compositionally biased region" description="Basic and acidic residues" evidence="8">
    <location>
        <begin position="528"/>
        <end position="545"/>
    </location>
</feature>
<dbReference type="EMBL" id="HBGZ01007816">
    <property type="protein sequence ID" value="CAD9587117.1"/>
    <property type="molecule type" value="Transcribed_RNA"/>
</dbReference>
<dbReference type="PANTHER" id="PTHR14052:SF0">
    <property type="entry name" value="ORIGIN RECOGNITION COMPLEX SUBUNIT 2"/>
    <property type="match status" value="1"/>
</dbReference>
<dbReference type="InterPro" id="IPR056772">
    <property type="entry name" value="RecA-like_ORC2"/>
</dbReference>
<organism evidence="10">
    <name type="scientific">Skeletonema marinoi</name>
    <dbReference type="NCBI Taxonomy" id="267567"/>
    <lineage>
        <taxon>Eukaryota</taxon>
        <taxon>Sar</taxon>
        <taxon>Stramenopiles</taxon>
        <taxon>Ochrophyta</taxon>
        <taxon>Bacillariophyta</taxon>
        <taxon>Coscinodiscophyceae</taxon>
        <taxon>Thalassiosirophycidae</taxon>
        <taxon>Thalassiosirales</taxon>
        <taxon>Skeletonemataceae</taxon>
        <taxon>Skeletonema</taxon>
        <taxon>Skeletonema marinoi-dohrnii complex</taxon>
    </lineage>
</organism>
<protein>
    <recommendedName>
        <fullName evidence="9">Zinc finger PHD-type domain-containing protein</fullName>
    </recommendedName>
</protein>
<dbReference type="InterPro" id="IPR001965">
    <property type="entry name" value="Znf_PHD"/>
</dbReference>
<keyword evidence="5" id="KW-0863">Zinc-finger</keyword>
<dbReference type="InterPro" id="IPR013083">
    <property type="entry name" value="Znf_RING/FYVE/PHD"/>
</dbReference>
<dbReference type="SMART" id="SM00249">
    <property type="entry name" value="PHD"/>
    <property type="match status" value="2"/>
</dbReference>
<name>A0A7S2KUJ0_9STRA</name>
<keyword evidence="6" id="KW-0862">Zinc</keyword>
<feature type="domain" description="Zinc finger PHD-type" evidence="9">
    <location>
        <begin position="465"/>
        <end position="513"/>
    </location>
</feature>
<comment type="similarity">
    <text evidence="2">Belongs to the ORC2 family.</text>
</comment>
<evidence type="ECO:0000256" key="3">
    <source>
        <dbReference type="ARBA" id="ARBA00022705"/>
    </source>
</evidence>
<comment type="subcellular location">
    <subcellularLocation>
        <location evidence="1">Nucleus</location>
    </subcellularLocation>
</comment>
<dbReference type="GO" id="GO:0003688">
    <property type="term" value="F:DNA replication origin binding"/>
    <property type="evidence" value="ECO:0007669"/>
    <property type="project" value="TreeGrafter"/>
</dbReference>
<evidence type="ECO:0000256" key="7">
    <source>
        <dbReference type="ARBA" id="ARBA00023242"/>
    </source>
</evidence>
<feature type="region of interest" description="Disordered" evidence="8">
    <location>
        <begin position="525"/>
        <end position="546"/>
    </location>
</feature>
<dbReference type="GO" id="GO:0006260">
    <property type="term" value="P:DNA replication"/>
    <property type="evidence" value="ECO:0007669"/>
    <property type="project" value="UniProtKB-KW"/>
</dbReference>
<dbReference type="InterPro" id="IPR007220">
    <property type="entry name" value="ORC2"/>
</dbReference>
<evidence type="ECO:0000259" key="9">
    <source>
        <dbReference type="SMART" id="SM00249"/>
    </source>
</evidence>
<dbReference type="Pfam" id="PF13832">
    <property type="entry name" value="zf-HC5HC2H_2"/>
    <property type="match status" value="1"/>
</dbReference>
<dbReference type="PANTHER" id="PTHR14052">
    <property type="entry name" value="ORIGIN RECOGNITION COMPLEX SUBUNIT 2"/>
    <property type="match status" value="1"/>
</dbReference>
<dbReference type="InterPro" id="IPR011011">
    <property type="entry name" value="Znf_FYVE_PHD"/>
</dbReference>
<evidence type="ECO:0000256" key="5">
    <source>
        <dbReference type="ARBA" id="ARBA00022771"/>
    </source>
</evidence>
<proteinExistence type="inferred from homology"/>
<evidence type="ECO:0000256" key="2">
    <source>
        <dbReference type="ARBA" id="ARBA00007421"/>
    </source>
</evidence>
<gene>
    <name evidence="10" type="ORF">SMAR0320_LOCUS5578</name>
</gene>
<evidence type="ECO:0000256" key="1">
    <source>
        <dbReference type="ARBA" id="ARBA00004123"/>
    </source>
</evidence>
<dbReference type="Pfam" id="PF04084">
    <property type="entry name" value="RecA-like_ORC2"/>
    <property type="match status" value="1"/>
</dbReference>